<sequence length="168" mass="17927">MSVIAPKGGRVVFGARRPAALVVPLAAVTEAAGVLFILNGATIGWFVCAAPAVALLATGLILRPTLELTRDGLLQRQYPFTSLTRWEVIEAMGITRAGNRMVLAYRLAPGIPPPRRQPAAALLRAAQRPFDGGYFVDALAGDPEQILATVEAYRASDDLRATLPPARR</sequence>
<feature type="transmembrane region" description="Helical" evidence="1">
    <location>
        <begin position="43"/>
        <end position="62"/>
    </location>
</feature>
<comment type="caution">
    <text evidence="2">The sequence shown here is derived from an EMBL/GenBank/DDBJ whole genome shotgun (WGS) entry which is preliminary data.</text>
</comment>
<evidence type="ECO:0000313" key="2">
    <source>
        <dbReference type="EMBL" id="MBJ7608689.1"/>
    </source>
</evidence>
<dbReference type="Proteomes" id="UP000614410">
    <property type="component" value="Unassembled WGS sequence"/>
</dbReference>
<feature type="transmembrane region" description="Helical" evidence="1">
    <location>
        <begin position="20"/>
        <end position="37"/>
    </location>
</feature>
<evidence type="ECO:0008006" key="4">
    <source>
        <dbReference type="Google" id="ProtNLM"/>
    </source>
</evidence>
<name>A0A934KLJ2_9BACT</name>
<keyword evidence="1" id="KW-0472">Membrane</keyword>
<evidence type="ECO:0000313" key="3">
    <source>
        <dbReference type="Proteomes" id="UP000614410"/>
    </source>
</evidence>
<dbReference type="EMBL" id="JAEKNN010000023">
    <property type="protein sequence ID" value="MBJ7608689.1"/>
    <property type="molecule type" value="Genomic_DNA"/>
</dbReference>
<proteinExistence type="predicted"/>
<reference evidence="2 3" key="1">
    <citation type="submission" date="2020-10" db="EMBL/GenBank/DDBJ databases">
        <title>Ca. Dormibacterota MAGs.</title>
        <authorList>
            <person name="Montgomery K."/>
        </authorList>
    </citation>
    <scope>NUCLEOTIDE SEQUENCE [LARGE SCALE GENOMIC DNA]</scope>
    <source>
        <strain evidence="2">Mitchell_Peninsula_5</strain>
    </source>
</reference>
<organism evidence="2 3">
    <name type="scientific">Candidatus Amunia macphersoniae</name>
    <dbReference type="NCBI Taxonomy" id="3127014"/>
    <lineage>
        <taxon>Bacteria</taxon>
        <taxon>Bacillati</taxon>
        <taxon>Candidatus Dormiibacterota</taxon>
        <taxon>Candidatus Dormibacteria</taxon>
        <taxon>Candidatus Aeolococcales</taxon>
        <taxon>Candidatus Aeolococcaceae</taxon>
        <taxon>Candidatus Amunia</taxon>
    </lineage>
</organism>
<gene>
    <name evidence="2" type="ORF">JF887_04555</name>
</gene>
<protein>
    <recommendedName>
        <fullName evidence="4">PH domain-containing protein</fullName>
    </recommendedName>
</protein>
<dbReference type="AlphaFoldDB" id="A0A934KLJ2"/>
<keyword evidence="1" id="KW-0812">Transmembrane</keyword>
<keyword evidence="1" id="KW-1133">Transmembrane helix</keyword>
<accession>A0A934KLJ2</accession>
<evidence type="ECO:0000256" key="1">
    <source>
        <dbReference type="SAM" id="Phobius"/>
    </source>
</evidence>